<evidence type="ECO:0000256" key="10">
    <source>
        <dbReference type="ARBA" id="ARBA00023170"/>
    </source>
</evidence>
<feature type="domain" description="Integrin alpha second immunoglobulin-like" evidence="16">
    <location>
        <begin position="636"/>
        <end position="773"/>
    </location>
</feature>
<evidence type="ECO:0000256" key="5">
    <source>
        <dbReference type="ARBA" id="ARBA00022737"/>
    </source>
</evidence>
<keyword evidence="11" id="KW-0325">Glycoprotein</keyword>
<feature type="domain" description="Integrin alpha first immunoglubulin-like" evidence="15">
    <location>
        <begin position="485"/>
        <end position="634"/>
    </location>
</feature>
<gene>
    <name evidence="19" type="primary">ITGA2B</name>
</gene>
<evidence type="ECO:0000256" key="8">
    <source>
        <dbReference type="ARBA" id="ARBA00023037"/>
    </source>
</evidence>
<dbReference type="GO" id="GO:0007229">
    <property type="term" value="P:integrin-mediated signaling pathway"/>
    <property type="evidence" value="ECO:0007669"/>
    <property type="project" value="UniProtKB-KW"/>
</dbReference>
<keyword evidence="5" id="KW-0677">Repeat</keyword>
<dbReference type="Gene3D" id="2.60.40.1530">
    <property type="entry name" value="ntegrin, alpha v. Chain A, domain 4"/>
    <property type="match status" value="1"/>
</dbReference>
<dbReference type="InterPro" id="IPR048285">
    <property type="entry name" value="Integrin_alpha_Ig-like_2"/>
</dbReference>
<evidence type="ECO:0000259" key="16">
    <source>
        <dbReference type="Pfam" id="PF20805"/>
    </source>
</evidence>
<sequence length="1049" mass="115704">MAGHEGCLGLLAPCWVFVLEFLHLPHEVWNFNLHADAPTVYTGADGSYFGFALDFYQDSKSSMHVVVGAPRANTSQPGVMEAGAVYLCPWTARGSSCTPIVFDAKGDEIKQRGHITLKNFKSKQWFGASVSTWKDNIVACAPLQHWNAIDDNEQATKTPVGSCFLATKGLQSISEYAPCRDSKMHSLYKFAYYRNDKRYCELGFSTVISETGRLLVGAPGGYYFGGMIYSVSLPVIEASFPRSPSLLWSITEHHFTSDYIDGNYDSYRGYSVALGEFNEDPESPEYVMGVPNKRKTQGVVEIMTFKHVFRVLWTIPSEQIASYFGHTVAVADIDGDGKDDILVGAPLFMERRSDRKLYELGRVYLYLQRKTPKAFSIPWQKLTGLDVYGRFGMAIAPLGDMDQDGYVDIAVGAPFGGQDGGGRVYIYCGNSEGLSTSPDQILENPFPGPAGFGFAIRGASDVDANGYPDVLVGAYRASKVAVYLARPVMVVKAQLLLPDALNPEIKTCETSGMQVSCFVIHMQVGMAGKSIPQKVELDAELQLDRMKQKFGRRVFLLQTMQLSQTFRLKLTGENPQTSWNVTAYLRDEADFKDKLSPIIMSLNISLVPPASTDGVLQPVVSGQTMVQEQTHIILHCGEDSICIPELKISAHTNEGSLVIGADNVLLIQTMAVNDGEGAYEAELVVELPPGAYFQRASRGQQKFICSSRKENETRLVACEVGNPMKAKTEITVDVELSVSQLEDASDNISFMLQLRSKNSHNPNSNVERLQVPVKAEAKLELLGISSPAVIVLPVVPGDYRNNSKKAEDYGPKVEHIYRLQNAGPSTVSGAELLVDFPSKFWEGFLLYITRVSTEGNISCLATNETNPLKLEVQEATTPPSSNATAKPLRWRERRDVSPAMLEEPTLVNCSTEVCTVLHCQVGSLERGHGAVVTIHAVLWLPSFRKHSMEQFLIQSQAWFNVSGMPYKIQPEILPSGSSLVKTLVERVNPDAERDIPVWWIIVAVVVGLLLLAAFIIILWKTGFFKRKRPPMEEEEQLTSEAGTQLPGGQ</sequence>
<comment type="subcellular location">
    <subcellularLocation>
        <location evidence="1 13">Membrane</location>
        <topology evidence="1 13">Single-pass type I membrane protein</topology>
    </subcellularLocation>
</comment>
<dbReference type="InterPro" id="IPR048286">
    <property type="entry name" value="Integrin_alpha_Ig-like_3"/>
</dbReference>
<dbReference type="Pfam" id="PF01839">
    <property type="entry name" value="FG-GAP"/>
    <property type="match status" value="2"/>
</dbReference>
<feature type="domain" description="Integrin alpha third immunoglobulin-like" evidence="17">
    <location>
        <begin position="779"/>
        <end position="984"/>
    </location>
</feature>
<evidence type="ECO:0000256" key="1">
    <source>
        <dbReference type="ARBA" id="ARBA00004479"/>
    </source>
</evidence>
<proteinExistence type="inferred from homology"/>
<dbReference type="GeneID" id="110081352"/>
<dbReference type="SUPFAM" id="SSF69318">
    <property type="entry name" value="Integrin alpha N-terminal domain"/>
    <property type="match status" value="1"/>
</dbReference>
<dbReference type="InterPro" id="IPR013519">
    <property type="entry name" value="Int_alpha_beta-p"/>
</dbReference>
<evidence type="ECO:0000259" key="15">
    <source>
        <dbReference type="Pfam" id="PF08441"/>
    </source>
</evidence>
<evidence type="ECO:0000256" key="12">
    <source>
        <dbReference type="PROSITE-ProRule" id="PRU00803"/>
    </source>
</evidence>
<dbReference type="PANTHER" id="PTHR23220:SF73">
    <property type="entry name" value="INTEGRIN ALPHA-IIB"/>
    <property type="match status" value="1"/>
</dbReference>
<feature type="chain" id="PRO_5044955394" evidence="13">
    <location>
        <begin position="31"/>
        <end position="1049"/>
    </location>
</feature>
<evidence type="ECO:0000256" key="7">
    <source>
        <dbReference type="ARBA" id="ARBA00022989"/>
    </source>
</evidence>
<keyword evidence="10 13" id="KW-0675">Receptor</keyword>
<evidence type="ECO:0000259" key="17">
    <source>
        <dbReference type="Pfam" id="PF20806"/>
    </source>
</evidence>
<dbReference type="Proteomes" id="UP001652642">
    <property type="component" value="Chromosome 6"/>
</dbReference>
<evidence type="ECO:0000256" key="4">
    <source>
        <dbReference type="ARBA" id="ARBA00022729"/>
    </source>
</evidence>
<keyword evidence="6 13" id="KW-0130">Cell adhesion</keyword>
<dbReference type="InterPro" id="IPR013649">
    <property type="entry name" value="Integrin_alpha_Ig-like_1"/>
</dbReference>
<dbReference type="PRINTS" id="PR01185">
    <property type="entry name" value="INTEGRINA"/>
</dbReference>
<keyword evidence="9 13" id="KW-0472">Membrane</keyword>
<dbReference type="InterPro" id="IPR000413">
    <property type="entry name" value="Integrin_alpha"/>
</dbReference>
<dbReference type="InterPro" id="IPR032695">
    <property type="entry name" value="Integrin_dom_sf"/>
</dbReference>
<feature type="transmembrane region" description="Helical" evidence="13">
    <location>
        <begin position="997"/>
        <end position="1019"/>
    </location>
</feature>
<evidence type="ECO:0000256" key="6">
    <source>
        <dbReference type="ARBA" id="ARBA00022889"/>
    </source>
</evidence>
<dbReference type="Pfam" id="PF08441">
    <property type="entry name" value="Integrin_A_Ig_1"/>
    <property type="match status" value="1"/>
</dbReference>
<evidence type="ECO:0000313" key="18">
    <source>
        <dbReference type="Proteomes" id="UP001652642"/>
    </source>
</evidence>
<keyword evidence="7 13" id="KW-1133">Transmembrane helix</keyword>
<feature type="region of interest" description="Disordered" evidence="14">
    <location>
        <begin position="1030"/>
        <end position="1049"/>
    </location>
</feature>
<dbReference type="Pfam" id="PF20806">
    <property type="entry name" value="Integrin_A_Ig_3"/>
    <property type="match status" value="1"/>
</dbReference>
<dbReference type="PROSITE" id="PS00242">
    <property type="entry name" value="INTEGRIN_ALPHA"/>
    <property type="match status" value="1"/>
</dbReference>
<evidence type="ECO:0000256" key="11">
    <source>
        <dbReference type="ARBA" id="ARBA00023180"/>
    </source>
</evidence>
<dbReference type="PANTHER" id="PTHR23220">
    <property type="entry name" value="INTEGRIN ALPHA"/>
    <property type="match status" value="1"/>
</dbReference>
<keyword evidence="4 13" id="KW-0732">Signal</keyword>
<dbReference type="PROSITE" id="PS51470">
    <property type="entry name" value="FG_GAP"/>
    <property type="match status" value="4"/>
</dbReference>
<protein>
    <submittedName>
        <fullName evidence="19">Integrin alpha-IIb</fullName>
    </submittedName>
</protein>
<dbReference type="Pfam" id="PF20805">
    <property type="entry name" value="Integrin_A_Ig_2"/>
    <property type="match status" value="1"/>
</dbReference>
<dbReference type="InterPro" id="IPR018184">
    <property type="entry name" value="Integrin_alpha_C_CS"/>
</dbReference>
<dbReference type="SUPFAM" id="SSF69179">
    <property type="entry name" value="Integrin domains"/>
    <property type="match status" value="3"/>
</dbReference>
<feature type="repeat" description="FG-GAP" evidence="12">
    <location>
        <begin position="34"/>
        <end position="97"/>
    </location>
</feature>
<keyword evidence="18" id="KW-1185">Reference proteome</keyword>
<comment type="similarity">
    <text evidence="2 13">Belongs to the integrin alpha chain family.</text>
</comment>
<feature type="repeat" description="FG-GAP" evidence="12">
    <location>
        <begin position="310"/>
        <end position="375"/>
    </location>
</feature>
<keyword evidence="8 13" id="KW-0401">Integrin</keyword>
<evidence type="ECO:0000256" key="9">
    <source>
        <dbReference type="ARBA" id="ARBA00023136"/>
    </source>
</evidence>
<evidence type="ECO:0000256" key="13">
    <source>
        <dbReference type="RuleBase" id="RU003762"/>
    </source>
</evidence>
<dbReference type="Gene3D" id="1.20.5.930">
    <property type="entry name" value="Bicelle-embedded integrin alpha(iib) transmembrane segment"/>
    <property type="match status" value="1"/>
</dbReference>
<dbReference type="Gene3D" id="2.130.10.130">
    <property type="entry name" value="Integrin alpha, N-terminal"/>
    <property type="match status" value="1"/>
</dbReference>
<name>A0ABM5GRH7_9SAUR</name>
<dbReference type="SMART" id="SM00191">
    <property type="entry name" value="Int_alpha"/>
    <property type="match status" value="5"/>
</dbReference>
<organism evidence="18 19">
    <name type="scientific">Pogona vitticeps</name>
    <name type="common">central bearded dragon</name>
    <dbReference type="NCBI Taxonomy" id="103695"/>
    <lineage>
        <taxon>Eukaryota</taxon>
        <taxon>Metazoa</taxon>
        <taxon>Chordata</taxon>
        <taxon>Craniata</taxon>
        <taxon>Vertebrata</taxon>
        <taxon>Euteleostomi</taxon>
        <taxon>Lepidosauria</taxon>
        <taxon>Squamata</taxon>
        <taxon>Bifurcata</taxon>
        <taxon>Unidentata</taxon>
        <taxon>Episquamata</taxon>
        <taxon>Toxicofera</taxon>
        <taxon>Iguania</taxon>
        <taxon>Acrodonta</taxon>
        <taxon>Agamidae</taxon>
        <taxon>Amphibolurinae</taxon>
        <taxon>Pogona</taxon>
    </lineage>
</organism>
<evidence type="ECO:0000256" key="3">
    <source>
        <dbReference type="ARBA" id="ARBA00022692"/>
    </source>
</evidence>
<dbReference type="Gene3D" id="2.60.40.1510">
    <property type="entry name" value="ntegrin, alpha v. Chain A, domain 3"/>
    <property type="match status" value="1"/>
</dbReference>
<evidence type="ECO:0000256" key="14">
    <source>
        <dbReference type="SAM" id="MobiDB-lite"/>
    </source>
</evidence>
<dbReference type="RefSeq" id="XP_072860235.1">
    <property type="nucleotide sequence ID" value="XM_073004134.1"/>
</dbReference>
<evidence type="ECO:0000256" key="2">
    <source>
        <dbReference type="ARBA" id="ARBA00008054"/>
    </source>
</evidence>
<keyword evidence="3 13" id="KW-0812">Transmembrane</keyword>
<accession>A0ABM5GRH7</accession>
<dbReference type="Pfam" id="PF00357">
    <property type="entry name" value="Integrin_alpha"/>
    <property type="match status" value="1"/>
</dbReference>
<evidence type="ECO:0000313" key="19">
    <source>
        <dbReference type="RefSeq" id="XP_072860235.1"/>
    </source>
</evidence>
<dbReference type="InterPro" id="IPR028994">
    <property type="entry name" value="Integrin_alpha_N"/>
</dbReference>
<feature type="repeat" description="FG-GAP" evidence="12">
    <location>
        <begin position="439"/>
        <end position="500"/>
    </location>
</feature>
<dbReference type="InterPro" id="IPR013517">
    <property type="entry name" value="FG-GAP"/>
</dbReference>
<feature type="signal peptide" evidence="13">
    <location>
        <begin position="1"/>
        <end position="30"/>
    </location>
</feature>
<dbReference type="Gene3D" id="2.60.40.1460">
    <property type="entry name" value="Integrin domains. Chain A, domain 2"/>
    <property type="match status" value="1"/>
</dbReference>
<reference evidence="19" key="1">
    <citation type="submission" date="2025-08" db="UniProtKB">
        <authorList>
            <consortium name="RefSeq"/>
        </authorList>
    </citation>
    <scope>IDENTIFICATION</scope>
</reference>
<feature type="repeat" description="FG-GAP" evidence="12">
    <location>
        <begin position="377"/>
        <end position="436"/>
    </location>
</feature>